<accession>A0ABT3CWQ8</accession>
<dbReference type="RefSeq" id="WP_264138733.1">
    <property type="nucleotide sequence ID" value="NZ_JAOYOD010000001.1"/>
</dbReference>
<evidence type="ECO:0000313" key="3">
    <source>
        <dbReference type="EMBL" id="MCV9387915.1"/>
    </source>
</evidence>
<feature type="compositionally biased region" description="Polar residues" evidence="1">
    <location>
        <begin position="10"/>
        <end position="39"/>
    </location>
</feature>
<feature type="region of interest" description="Disordered" evidence="1">
    <location>
        <begin position="1"/>
        <end position="41"/>
    </location>
</feature>
<keyword evidence="2" id="KW-0472">Membrane</keyword>
<protein>
    <submittedName>
        <fullName evidence="3">Uncharacterized protein</fullName>
    </submittedName>
</protein>
<comment type="caution">
    <text evidence="3">The sequence shown here is derived from an EMBL/GenBank/DDBJ whole genome shotgun (WGS) entry which is preliminary data.</text>
</comment>
<feature type="transmembrane region" description="Helical" evidence="2">
    <location>
        <begin position="69"/>
        <end position="87"/>
    </location>
</feature>
<gene>
    <name evidence="3" type="ORF">N7U62_14630</name>
</gene>
<keyword evidence="4" id="KW-1185">Reference proteome</keyword>
<evidence type="ECO:0000256" key="1">
    <source>
        <dbReference type="SAM" id="MobiDB-lite"/>
    </source>
</evidence>
<evidence type="ECO:0000256" key="2">
    <source>
        <dbReference type="SAM" id="Phobius"/>
    </source>
</evidence>
<keyword evidence="2" id="KW-0812">Transmembrane</keyword>
<dbReference type="EMBL" id="JAOYOD010000001">
    <property type="protein sequence ID" value="MCV9387915.1"/>
    <property type="molecule type" value="Genomic_DNA"/>
</dbReference>
<name>A0ABT3CWQ8_9BACT</name>
<evidence type="ECO:0000313" key="4">
    <source>
        <dbReference type="Proteomes" id="UP001300692"/>
    </source>
</evidence>
<organism evidence="3 4">
    <name type="scientific">Reichenbachiella ulvae</name>
    <dbReference type="NCBI Taxonomy" id="2980104"/>
    <lineage>
        <taxon>Bacteria</taxon>
        <taxon>Pseudomonadati</taxon>
        <taxon>Bacteroidota</taxon>
        <taxon>Cytophagia</taxon>
        <taxon>Cytophagales</taxon>
        <taxon>Reichenbachiellaceae</taxon>
        <taxon>Reichenbachiella</taxon>
    </lineage>
</organism>
<proteinExistence type="predicted"/>
<keyword evidence="2" id="KW-1133">Transmembrane helix</keyword>
<sequence>MGAGIGFVKSGQQSANQNRDYLKNRSNFSQKGPGSSRTKLTFKEASPEELEARRVKLREQKHKAIKKQIFLGILLSLVLLGLIWYLLS</sequence>
<reference evidence="3 4" key="1">
    <citation type="submission" date="2022-10" db="EMBL/GenBank/DDBJ databases">
        <title>Comparative genomics and taxonomic characterization of three novel marine species of genus Reichenbachiella exhibiting antioxidant and polysaccharide degradation activities.</title>
        <authorList>
            <person name="Muhammad N."/>
            <person name="Lee Y.-J."/>
            <person name="Ko J."/>
            <person name="Kim S.-G."/>
        </authorList>
    </citation>
    <scope>NUCLEOTIDE SEQUENCE [LARGE SCALE GENOMIC DNA]</scope>
    <source>
        <strain evidence="3 4">ABR2-5</strain>
    </source>
</reference>
<dbReference type="Proteomes" id="UP001300692">
    <property type="component" value="Unassembled WGS sequence"/>
</dbReference>